<reference evidence="1 2" key="1">
    <citation type="submission" date="2017-09" db="EMBL/GenBank/DDBJ databases">
        <title>Depth-based differentiation of microbial function through sediment-hosted aquifers and enrichment of novel symbionts in the deep terrestrial subsurface.</title>
        <authorList>
            <person name="Probst A.J."/>
            <person name="Ladd B."/>
            <person name="Jarett J.K."/>
            <person name="Geller-Mcgrath D.E."/>
            <person name="Sieber C.M."/>
            <person name="Emerson J.B."/>
            <person name="Anantharaman K."/>
            <person name="Thomas B.C."/>
            <person name="Malmstrom R."/>
            <person name="Stieglmeier M."/>
            <person name="Klingl A."/>
            <person name="Woyke T."/>
            <person name="Ryan C.M."/>
            <person name="Banfield J.F."/>
        </authorList>
    </citation>
    <scope>NUCLEOTIDE SEQUENCE [LARGE SCALE GENOMIC DNA]</scope>
    <source>
        <strain evidence="1">CG10_big_fil_rev_8_21_14_0_10_32_10</strain>
    </source>
</reference>
<sequence length="441" mass="50481">MDKKKALSILNEIVGEFVFKDRLPQRYQGDKTKLNTLVSYYGKPMITANVVNQVIGDLAFKDVLDKVKGDESKYKGEVKLSVMTEIDITAISKESDKVLSAIPQEYHFLLKLPKCENHIKNIKFSHNIEILSADDELIKYYYGEQNTEKDLRSFLFDLTSGRKKMEKGELILRVSGKGYVSHYSTIKLNIIDPLYVWKVIVGVYAGLDIIKRQDKAEYFRLMPEFTYDVNLATGEHIRSLSESTEDNQYISRMEFNPQVFELSEIDKLLKNTSTAFDYANEVLTNLFSEIRFAKGKTDENVVKQQRMIKNGAYWFYETLKTQQDHVRAIYATTSIDSLLGVKGNDDTKESKSKLVSISVSKDSLEGDGIRKAIIELYVLRNEIVHGSREISSLEQYGDGDEKPTKANMYYSVLILARFLKSRIHFVNGGIVRVLKLGVKRV</sequence>
<dbReference type="Proteomes" id="UP000230214">
    <property type="component" value="Unassembled WGS sequence"/>
</dbReference>
<organism evidence="1 2">
    <name type="scientific">candidate division WWE3 bacterium CG10_big_fil_rev_8_21_14_0_10_32_10</name>
    <dbReference type="NCBI Taxonomy" id="1975090"/>
    <lineage>
        <taxon>Bacteria</taxon>
        <taxon>Katanobacteria</taxon>
    </lineage>
</organism>
<protein>
    <submittedName>
        <fullName evidence="1">Uncharacterized protein</fullName>
    </submittedName>
</protein>
<dbReference type="EMBL" id="PCXU01000043">
    <property type="protein sequence ID" value="PIR43033.1"/>
    <property type="molecule type" value="Genomic_DNA"/>
</dbReference>
<gene>
    <name evidence="1" type="ORF">COV24_04895</name>
</gene>
<name>A0A2H0R947_UNCKA</name>
<evidence type="ECO:0000313" key="2">
    <source>
        <dbReference type="Proteomes" id="UP000230214"/>
    </source>
</evidence>
<dbReference type="AlphaFoldDB" id="A0A2H0R947"/>
<evidence type="ECO:0000313" key="1">
    <source>
        <dbReference type="EMBL" id="PIR43033.1"/>
    </source>
</evidence>
<accession>A0A2H0R947</accession>
<proteinExistence type="predicted"/>
<comment type="caution">
    <text evidence="1">The sequence shown here is derived from an EMBL/GenBank/DDBJ whole genome shotgun (WGS) entry which is preliminary data.</text>
</comment>